<dbReference type="EMBL" id="KI684235">
    <property type="protein sequence ID" value="ETK95677.1"/>
    <property type="molecule type" value="Genomic_DNA"/>
</dbReference>
<proteinExistence type="predicted"/>
<organism evidence="1">
    <name type="scientific">Phytophthora nicotianae</name>
    <name type="common">Potato buckeye rot agent</name>
    <name type="synonym">Phytophthora parasitica</name>
    <dbReference type="NCBI Taxonomy" id="4792"/>
    <lineage>
        <taxon>Eukaryota</taxon>
        <taxon>Sar</taxon>
        <taxon>Stramenopiles</taxon>
        <taxon>Oomycota</taxon>
        <taxon>Peronosporomycetes</taxon>
        <taxon>Peronosporales</taxon>
        <taxon>Peronosporaceae</taxon>
        <taxon>Phytophthora</taxon>
    </lineage>
</organism>
<protein>
    <submittedName>
        <fullName evidence="1">Uncharacterized protein</fullName>
    </submittedName>
</protein>
<dbReference type="Proteomes" id="UP000054532">
    <property type="component" value="Unassembled WGS sequence"/>
</dbReference>
<dbReference type="PANTHER" id="PTHR22538:SF1">
    <property type="entry name" value="VWFD DOMAIN-CONTAINING PROTEIN"/>
    <property type="match status" value="1"/>
</dbReference>
<reference evidence="1" key="1">
    <citation type="submission" date="2013-11" db="EMBL/GenBank/DDBJ databases">
        <title>The Genome Sequence of Phytophthora parasitica CJ02B3.</title>
        <authorList>
            <consortium name="The Broad Institute Genomics Platform"/>
            <person name="Russ C."/>
            <person name="Tyler B."/>
            <person name="Panabieres F."/>
            <person name="Shan W."/>
            <person name="Tripathy S."/>
            <person name="Grunwald N."/>
            <person name="Machado M."/>
            <person name="Johnson C.S."/>
            <person name="Arredondo F."/>
            <person name="Hong C."/>
            <person name="Coffey M."/>
            <person name="Young S.K."/>
            <person name="Zeng Q."/>
            <person name="Gargeya S."/>
            <person name="Fitzgerald M."/>
            <person name="Abouelleil A."/>
            <person name="Alvarado L."/>
            <person name="Chapman S.B."/>
            <person name="Gainer-Dewar J."/>
            <person name="Goldberg J."/>
            <person name="Griggs A."/>
            <person name="Gujja S."/>
            <person name="Hansen M."/>
            <person name="Howarth C."/>
            <person name="Imamovic A."/>
            <person name="Ireland A."/>
            <person name="Larimer J."/>
            <person name="McCowan C."/>
            <person name="Murphy C."/>
            <person name="Pearson M."/>
            <person name="Poon T.W."/>
            <person name="Priest M."/>
            <person name="Roberts A."/>
            <person name="Saif S."/>
            <person name="Shea T."/>
            <person name="Sykes S."/>
            <person name="Wortman J."/>
            <person name="Nusbaum C."/>
            <person name="Birren B."/>
        </authorList>
    </citation>
    <scope>NUCLEOTIDE SEQUENCE [LARGE SCALE GENOMIC DNA]</scope>
    <source>
        <strain evidence="1">CJ02B3</strain>
    </source>
</reference>
<reference evidence="2" key="2">
    <citation type="submission" date="2013-11" db="EMBL/GenBank/DDBJ databases">
        <title>The Genome Sequence of Phytophthora parasitica IAC_01/95.</title>
        <authorList>
            <consortium name="The Broad Institute Genomics Platform"/>
            <person name="Russ C."/>
            <person name="Tyler B."/>
            <person name="Panabieres F."/>
            <person name="Shan W."/>
            <person name="Tripathy S."/>
            <person name="Grunwald N."/>
            <person name="Machado M."/>
            <person name="Johnson C.S."/>
            <person name="Arredondo F."/>
            <person name="Hong C."/>
            <person name="Coffey M."/>
            <person name="Young S.K."/>
            <person name="Zeng Q."/>
            <person name="Gargeya S."/>
            <person name="Fitzgerald M."/>
            <person name="Abouelleil A."/>
            <person name="Alvarado L."/>
            <person name="Chapman S.B."/>
            <person name="Gainer-Dewar J."/>
            <person name="Goldberg J."/>
            <person name="Griggs A."/>
            <person name="Gujja S."/>
            <person name="Hansen M."/>
            <person name="Howarth C."/>
            <person name="Imamovic A."/>
            <person name="Ireland A."/>
            <person name="Larimer J."/>
            <person name="McCowan C."/>
            <person name="Murphy C."/>
            <person name="Pearson M."/>
            <person name="Poon T.W."/>
            <person name="Priest M."/>
            <person name="Roberts A."/>
            <person name="Saif S."/>
            <person name="Shea T."/>
            <person name="Sykes S."/>
            <person name="Wortman J."/>
            <person name="Nusbaum C."/>
            <person name="Birren B."/>
        </authorList>
    </citation>
    <scope>NUCLEOTIDE SEQUENCE [LARGE SCALE GENOMIC DNA]</scope>
    <source>
        <strain evidence="2">IAC_01/95</strain>
    </source>
</reference>
<dbReference type="PANTHER" id="PTHR22538">
    <property type="entry name" value="CILIA- AND FLAGELLA-ASSOCIATED PROTEIN 74"/>
    <property type="match status" value="1"/>
</dbReference>
<name>W2HK56_PHYNI</name>
<dbReference type="Proteomes" id="UP000053236">
    <property type="component" value="Unassembled WGS sequence"/>
</dbReference>
<dbReference type="Gene3D" id="3.40.50.1820">
    <property type="entry name" value="alpha/beta hydrolase"/>
    <property type="match status" value="1"/>
</dbReference>
<gene>
    <name evidence="2" type="ORF">L914_01401</name>
    <name evidence="1" type="ORF">L915_01415</name>
</gene>
<accession>W2HK56</accession>
<evidence type="ECO:0000313" key="2">
    <source>
        <dbReference type="EMBL" id="ETM55359.1"/>
    </source>
</evidence>
<dbReference type="AlphaFoldDB" id="W2HK56"/>
<dbReference type="SUPFAM" id="SSF53474">
    <property type="entry name" value="alpha/beta-Hydrolases"/>
    <property type="match status" value="1"/>
</dbReference>
<dbReference type="VEuPathDB" id="FungiDB:PPTG_06640"/>
<sequence length="575" mass="62859">MGNLRHSNPLQLVTPPQRLINEALKDCHARSYFEVSHRPRMSSPLLRLAAVLASLSVIFAQVPQSIVSSQHENTPTLQNAKATGWPSLRFNFTLKRASMKVHGHSEFSMIATPTISISEDTILYDVFAQFTQDTILYNYTEVGGIGYLSTTSSSVDGSPSLKCYDSTSGEVPSINSIVSAINQAASAPASNSSVGIECSTGNLFMVSVNSINFGLCTTKSWGFTMRGSDMDITVEYLNNRVDIKEPLDAPQQCITTSSSSSVTAIGKSLLTGQLVQNDSTRKLRMEIDFSLDDSCTCKSKPRPCVFVHGLGIKKELARNRDRFYYWGDLDGHAPCCTSMTYTYLNTSGNPWTSDELQQKVCNRVMAVSHSSKNAVIADTIVVTHSMGNLMLAGAIANKKCSLDSTSTWVGLAGPMKGSMCSDFIQDSCAGRTTAVLETVAEVTGKCPPTTGLKSLPYQGGPHSSTELDEAYEAAQAAYRANVYAVMCGENYTGQVSLYQSIFWMLGKTVPHKSKRNDGMVEFDSCAAGIPESKFGNTYRDRFYRTKLNHFDMEFISGDAMLDEAKMPVKWFECLL</sequence>
<dbReference type="EMBL" id="KI690736">
    <property type="protein sequence ID" value="ETM55359.1"/>
    <property type="molecule type" value="Genomic_DNA"/>
</dbReference>
<evidence type="ECO:0000313" key="1">
    <source>
        <dbReference type="EMBL" id="ETK95677.1"/>
    </source>
</evidence>
<dbReference type="InterPro" id="IPR029058">
    <property type="entry name" value="AB_hydrolase_fold"/>
</dbReference>